<keyword evidence="9" id="KW-0739">Sodium transport</keyword>
<keyword evidence="3" id="KW-0813">Transport</keyword>
<dbReference type="GO" id="GO:0015293">
    <property type="term" value="F:symporter activity"/>
    <property type="evidence" value="ECO:0007669"/>
    <property type="project" value="UniProtKB-KW"/>
</dbReference>
<dbReference type="RefSeq" id="WP_150434960.1">
    <property type="nucleotide sequence ID" value="NZ_VYKJ01000004.1"/>
</dbReference>
<dbReference type="Proteomes" id="UP000335415">
    <property type="component" value="Unassembled WGS sequence"/>
</dbReference>
<evidence type="ECO:0000313" key="12">
    <source>
        <dbReference type="EMBL" id="KAA9000693.1"/>
    </source>
</evidence>
<feature type="transmembrane region" description="Helical" evidence="11">
    <location>
        <begin position="236"/>
        <end position="255"/>
    </location>
</feature>
<dbReference type="AlphaFoldDB" id="A0A5J5G3T6"/>
<protein>
    <submittedName>
        <fullName evidence="12">Sodium:solute symporter family protein</fullName>
    </submittedName>
</protein>
<feature type="transmembrane region" description="Helical" evidence="11">
    <location>
        <begin position="395"/>
        <end position="418"/>
    </location>
</feature>
<comment type="similarity">
    <text evidence="2 10">Belongs to the sodium:solute symporter (SSF) (TC 2.A.21) family.</text>
</comment>
<dbReference type="InterPro" id="IPR001734">
    <property type="entry name" value="Na/solute_symporter"/>
</dbReference>
<reference evidence="12 13" key="1">
    <citation type="submission" date="2019-09" db="EMBL/GenBank/DDBJ databases">
        <authorList>
            <person name="Li Y."/>
        </authorList>
    </citation>
    <scope>NUCLEOTIDE SEQUENCE [LARGE SCALE GENOMIC DNA]</scope>
    <source>
        <strain evidence="12 13">L3-3HA</strain>
    </source>
</reference>
<evidence type="ECO:0000256" key="8">
    <source>
        <dbReference type="ARBA" id="ARBA00023136"/>
    </source>
</evidence>
<keyword evidence="6 11" id="KW-1133">Transmembrane helix</keyword>
<evidence type="ECO:0000256" key="9">
    <source>
        <dbReference type="ARBA" id="ARBA00023201"/>
    </source>
</evidence>
<dbReference type="OrthoDB" id="9789704at2"/>
<name>A0A5J5G3T6_9GAMM</name>
<gene>
    <name evidence="12" type="ORF">FJU30_10795</name>
</gene>
<dbReference type="PROSITE" id="PS50283">
    <property type="entry name" value="NA_SOLUT_SYMP_3"/>
    <property type="match status" value="1"/>
</dbReference>
<dbReference type="GO" id="GO:0006814">
    <property type="term" value="P:sodium ion transport"/>
    <property type="evidence" value="ECO:0007669"/>
    <property type="project" value="UniProtKB-KW"/>
</dbReference>
<evidence type="ECO:0000256" key="11">
    <source>
        <dbReference type="SAM" id="Phobius"/>
    </source>
</evidence>
<keyword evidence="8 11" id="KW-0472">Membrane</keyword>
<comment type="caution">
    <text evidence="12">The sequence shown here is derived from an EMBL/GenBank/DDBJ whole genome shotgun (WGS) entry which is preliminary data.</text>
</comment>
<evidence type="ECO:0000256" key="10">
    <source>
        <dbReference type="RuleBase" id="RU362091"/>
    </source>
</evidence>
<keyword evidence="7" id="KW-0915">Sodium</keyword>
<keyword evidence="13" id="KW-1185">Reference proteome</keyword>
<dbReference type="Gene3D" id="1.20.1730.10">
    <property type="entry name" value="Sodium/glucose cotransporter"/>
    <property type="match status" value="1"/>
</dbReference>
<evidence type="ECO:0000256" key="5">
    <source>
        <dbReference type="ARBA" id="ARBA00022847"/>
    </source>
</evidence>
<feature type="transmembrane region" description="Helical" evidence="11">
    <location>
        <begin position="76"/>
        <end position="94"/>
    </location>
</feature>
<feature type="transmembrane region" description="Helical" evidence="11">
    <location>
        <begin position="323"/>
        <end position="351"/>
    </location>
</feature>
<feature type="transmembrane region" description="Helical" evidence="11">
    <location>
        <begin position="161"/>
        <end position="179"/>
    </location>
</feature>
<dbReference type="PANTHER" id="PTHR48086">
    <property type="entry name" value="SODIUM/PROLINE SYMPORTER-RELATED"/>
    <property type="match status" value="1"/>
</dbReference>
<accession>A0A5J5G3T6</accession>
<feature type="transmembrane region" description="Helical" evidence="11">
    <location>
        <begin position="122"/>
        <end position="149"/>
    </location>
</feature>
<feature type="transmembrane region" description="Helical" evidence="11">
    <location>
        <begin position="425"/>
        <end position="444"/>
    </location>
</feature>
<keyword evidence="9" id="KW-0406">Ion transport</keyword>
<sequence>MTGYSALIIITLAVLLITAVGMVPGWRGKGKTLEEWAVGGRSFPRWMNWFVLAGEIYTAFAFLGASGWSYSKGAPVFYILGYASLAYVVGFWILPRLSPLGRKFNLMTQPDLVEHLYGSRRLGILVALIGIIFLIPYLQLQLTGLGMIIEVCSYGLIPREAAMIIAVIMIVSFVYLSGLHGVAYTAVVKDILMLLVIVGLGLYIPIHFFGGVGAMFHELNAARPGFLTLPGSTPNMDVAWMMSTLVLFACGFYMWPHFTASAFAAKNSDVLRHNAVYLPLYNLFLLFPMLVGFTAILVLQPALGAAESDQAFLQVVRQFFPPWMLGIIGAVGALACMIPAAELVLSTSMLFTRNVWQRTTQREMQGDSARRFARLMVIVLLAIALYFAMFNANALVNLLITGYTGVAQFFPMIVLGIFWRGATRWGAIASLAVGESLVYYLLVVKKMGVVPLPGDIGHINAGCLALAATCVVFVVVSRLTGKPAGAGLSHAGTQR</sequence>
<feature type="transmembrane region" description="Helical" evidence="11">
    <location>
        <begin position="6"/>
        <end position="26"/>
    </location>
</feature>
<evidence type="ECO:0000256" key="4">
    <source>
        <dbReference type="ARBA" id="ARBA00022692"/>
    </source>
</evidence>
<evidence type="ECO:0000256" key="7">
    <source>
        <dbReference type="ARBA" id="ARBA00023053"/>
    </source>
</evidence>
<evidence type="ECO:0000256" key="1">
    <source>
        <dbReference type="ARBA" id="ARBA00004141"/>
    </source>
</evidence>
<evidence type="ECO:0000256" key="3">
    <source>
        <dbReference type="ARBA" id="ARBA00022448"/>
    </source>
</evidence>
<dbReference type="EMBL" id="VYKJ01000004">
    <property type="protein sequence ID" value="KAA9000693.1"/>
    <property type="molecule type" value="Genomic_DNA"/>
</dbReference>
<dbReference type="InterPro" id="IPR050277">
    <property type="entry name" value="Sodium:Solute_Symporter"/>
</dbReference>
<organism evidence="12 13">
    <name type="scientific">Affinibrenneria salicis</name>
    <dbReference type="NCBI Taxonomy" id="2590031"/>
    <lineage>
        <taxon>Bacteria</taxon>
        <taxon>Pseudomonadati</taxon>
        <taxon>Pseudomonadota</taxon>
        <taxon>Gammaproteobacteria</taxon>
        <taxon>Enterobacterales</taxon>
        <taxon>Pectobacteriaceae</taxon>
        <taxon>Affinibrenneria</taxon>
    </lineage>
</organism>
<dbReference type="InterPro" id="IPR038377">
    <property type="entry name" value="Na/Glc_symporter_sf"/>
</dbReference>
<dbReference type="Pfam" id="PF00474">
    <property type="entry name" value="SSF"/>
    <property type="match status" value="1"/>
</dbReference>
<feature type="transmembrane region" description="Helical" evidence="11">
    <location>
        <begin position="46"/>
        <end position="70"/>
    </location>
</feature>
<proteinExistence type="inferred from homology"/>
<feature type="transmembrane region" description="Helical" evidence="11">
    <location>
        <begin position="372"/>
        <end position="389"/>
    </location>
</feature>
<evidence type="ECO:0000256" key="2">
    <source>
        <dbReference type="ARBA" id="ARBA00006434"/>
    </source>
</evidence>
<comment type="subcellular location">
    <subcellularLocation>
        <location evidence="1">Membrane</location>
        <topology evidence="1">Multi-pass membrane protein</topology>
    </subcellularLocation>
</comment>
<evidence type="ECO:0000313" key="13">
    <source>
        <dbReference type="Proteomes" id="UP000335415"/>
    </source>
</evidence>
<feature type="transmembrane region" description="Helical" evidence="11">
    <location>
        <begin position="456"/>
        <end position="476"/>
    </location>
</feature>
<dbReference type="CDD" id="cd10322">
    <property type="entry name" value="SLC5sbd"/>
    <property type="match status" value="1"/>
</dbReference>
<dbReference type="GO" id="GO:0005886">
    <property type="term" value="C:plasma membrane"/>
    <property type="evidence" value="ECO:0007669"/>
    <property type="project" value="TreeGrafter"/>
</dbReference>
<feature type="transmembrane region" description="Helical" evidence="11">
    <location>
        <begin position="191"/>
        <end position="216"/>
    </location>
</feature>
<keyword evidence="4 11" id="KW-0812">Transmembrane</keyword>
<dbReference type="PANTHER" id="PTHR48086:SF8">
    <property type="entry name" value="MONOCARBOXYLIC ACID PERMEASE"/>
    <property type="match status" value="1"/>
</dbReference>
<evidence type="ECO:0000256" key="6">
    <source>
        <dbReference type="ARBA" id="ARBA00022989"/>
    </source>
</evidence>
<keyword evidence="5" id="KW-0769">Symport</keyword>
<feature type="transmembrane region" description="Helical" evidence="11">
    <location>
        <begin position="276"/>
        <end position="303"/>
    </location>
</feature>